<reference evidence="7" key="2">
    <citation type="submission" date="2020-09" db="EMBL/GenBank/DDBJ databases">
        <authorList>
            <person name="Sun Q."/>
            <person name="Ohkuma M."/>
        </authorList>
    </citation>
    <scope>NUCLEOTIDE SEQUENCE</scope>
    <source>
        <strain evidence="7">JCM 5069</strain>
    </source>
</reference>
<dbReference type="GO" id="GO:0003700">
    <property type="term" value="F:DNA-binding transcription factor activity"/>
    <property type="evidence" value="ECO:0007669"/>
    <property type="project" value="InterPro"/>
</dbReference>
<dbReference type="SUPFAM" id="SSF53850">
    <property type="entry name" value="Periplasmic binding protein-like II"/>
    <property type="match status" value="1"/>
</dbReference>
<keyword evidence="2" id="KW-0805">Transcription regulation</keyword>
<dbReference type="PANTHER" id="PTHR30346">
    <property type="entry name" value="TRANSCRIPTIONAL DUAL REGULATOR HCAR-RELATED"/>
    <property type="match status" value="1"/>
</dbReference>
<comment type="caution">
    <text evidence="7">The sequence shown here is derived from an EMBL/GenBank/DDBJ whole genome shotgun (WGS) entry which is preliminary data.</text>
</comment>
<evidence type="ECO:0000256" key="2">
    <source>
        <dbReference type="ARBA" id="ARBA00023015"/>
    </source>
</evidence>
<sequence length="307" mass="34054">MDLDLRKLRYFMALAEYLNYGRAAEALHIAQPVLSRQIRALESELHVQLFVRDKRRVELTPAGRQLLCDAPPLLTGAKALQRRANIAARGEEIFTVGFMPGLIVTSAVRALASEHPALSVDVVRSGWEDQTEIVRNGRVDVSYVRQPVNSRGLRVLDLFAEARVAVLPGDHRLAGKGPVSIKDLAAEHLLQHPDAVPEWRDIAAEMQENHPRKKRDNAYTVEEKLEHVACNRGIAILPESAALFYRRPDLAYLHIHDIGPNHVGLAWDASRRSPLISEFADIAAKYPPFPGDASAPGEDGSDGVSRR</sequence>
<dbReference type="Pfam" id="PF00126">
    <property type="entry name" value="HTH_1"/>
    <property type="match status" value="1"/>
</dbReference>
<dbReference type="AlphaFoldDB" id="A0A919G8J7"/>
<accession>A0A919G8J7</accession>
<dbReference type="InterPro" id="IPR036388">
    <property type="entry name" value="WH-like_DNA-bd_sf"/>
</dbReference>
<dbReference type="EMBL" id="BNCD01000008">
    <property type="protein sequence ID" value="GHH79245.1"/>
    <property type="molecule type" value="Genomic_DNA"/>
</dbReference>
<dbReference type="PANTHER" id="PTHR30346:SF0">
    <property type="entry name" value="HCA OPERON TRANSCRIPTIONAL ACTIVATOR HCAR"/>
    <property type="match status" value="1"/>
</dbReference>
<name>A0A919G8J7_9ACTN</name>
<evidence type="ECO:0000256" key="1">
    <source>
        <dbReference type="ARBA" id="ARBA00009437"/>
    </source>
</evidence>
<dbReference type="GO" id="GO:0032993">
    <property type="term" value="C:protein-DNA complex"/>
    <property type="evidence" value="ECO:0007669"/>
    <property type="project" value="TreeGrafter"/>
</dbReference>
<evidence type="ECO:0000313" key="8">
    <source>
        <dbReference type="Proteomes" id="UP000603708"/>
    </source>
</evidence>
<dbReference type="InterPro" id="IPR005119">
    <property type="entry name" value="LysR_subst-bd"/>
</dbReference>
<evidence type="ECO:0000256" key="3">
    <source>
        <dbReference type="ARBA" id="ARBA00023125"/>
    </source>
</evidence>
<dbReference type="Gene3D" id="1.10.10.10">
    <property type="entry name" value="Winged helix-like DNA-binding domain superfamily/Winged helix DNA-binding domain"/>
    <property type="match status" value="1"/>
</dbReference>
<evidence type="ECO:0000313" key="7">
    <source>
        <dbReference type="EMBL" id="GHH79245.1"/>
    </source>
</evidence>
<protein>
    <submittedName>
        <fullName evidence="7">LysR family transcriptional regulator</fullName>
    </submittedName>
</protein>
<dbReference type="FunFam" id="1.10.10.10:FF:000001">
    <property type="entry name" value="LysR family transcriptional regulator"/>
    <property type="match status" value="1"/>
</dbReference>
<dbReference type="SUPFAM" id="SSF46785">
    <property type="entry name" value="Winged helix' DNA-binding domain"/>
    <property type="match status" value="1"/>
</dbReference>
<dbReference type="Proteomes" id="UP000603708">
    <property type="component" value="Unassembled WGS sequence"/>
</dbReference>
<gene>
    <name evidence="7" type="ORF">GCM10018793_31560</name>
</gene>
<comment type="similarity">
    <text evidence="1">Belongs to the LysR transcriptional regulatory family.</text>
</comment>
<dbReference type="Pfam" id="PF03466">
    <property type="entry name" value="LysR_substrate"/>
    <property type="match status" value="1"/>
</dbReference>
<evidence type="ECO:0000259" key="6">
    <source>
        <dbReference type="PROSITE" id="PS50931"/>
    </source>
</evidence>
<feature type="region of interest" description="Disordered" evidence="5">
    <location>
        <begin position="287"/>
        <end position="307"/>
    </location>
</feature>
<reference evidence="7" key="1">
    <citation type="journal article" date="2014" name="Int. J. Syst. Evol. Microbiol.">
        <title>Complete genome sequence of Corynebacterium casei LMG S-19264T (=DSM 44701T), isolated from a smear-ripened cheese.</title>
        <authorList>
            <consortium name="US DOE Joint Genome Institute (JGI-PGF)"/>
            <person name="Walter F."/>
            <person name="Albersmeier A."/>
            <person name="Kalinowski J."/>
            <person name="Ruckert C."/>
        </authorList>
    </citation>
    <scope>NUCLEOTIDE SEQUENCE</scope>
    <source>
        <strain evidence="7">JCM 5069</strain>
    </source>
</reference>
<evidence type="ECO:0000256" key="4">
    <source>
        <dbReference type="ARBA" id="ARBA00023163"/>
    </source>
</evidence>
<proteinExistence type="inferred from homology"/>
<dbReference type="CDD" id="cd08414">
    <property type="entry name" value="PBP2_LTTR_aromatics_like"/>
    <property type="match status" value="1"/>
</dbReference>
<dbReference type="Gene3D" id="3.40.190.10">
    <property type="entry name" value="Periplasmic binding protein-like II"/>
    <property type="match status" value="2"/>
</dbReference>
<keyword evidence="4" id="KW-0804">Transcription</keyword>
<feature type="domain" description="HTH lysR-type" evidence="6">
    <location>
        <begin position="3"/>
        <end position="60"/>
    </location>
</feature>
<dbReference type="PROSITE" id="PS50931">
    <property type="entry name" value="HTH_LYSR"/>
    <property type="match status" value="1"/>
</dbReference>
<dbReference type="GO" id="GO:0003677">
    <property type="term" value="F:DNA binding"/>
    <property type="evidence" value="ECO:0007669"/>
    <property type="project" value="UniProtKB-KW"/>
</dbReference>
<evidence type="ECO:0000256" key="5">
    <source>
        <dbReference type="SAM" id="MobiDB-lite"/>
    </source>
</evidence>
<keyword evidence="8" id="KW-1185">Reference proteome</keyword>
<keyword evidence="3" id="KW-0238">DNA-binding</keyword>
<dbReference type="RefSeq" id="WP_189932374.1">
    <property type="nucleotide sequence ID" value="NZ_BNCD01000008.1"/>
</dbReference>
<dbReference type="PRINTS" id="PR00039">
    <property type="entry name" value="HTHLYSR"/>
</dbReference>
<organism evidence="7 8">
    <name type="scientific">Streptomyces sulfonofaciens</name>
    <dbReference type="NCBI Taxonomy" id="68272"/>
    <lineage>
        <taxon>Bacteria</taxon>
        <taxon>Bacillati</taxon>
        <taxon>Actinomycetota</taxon>
        <taxon>Actinomycetes</taxon>
        <taxon>Kitasatosporales</taxon>
        <taxon>Streptomycetaceae</taxon>
        <taxon>Streptomyces</taxon>
    </lineage>
</organism>
<dbReference type="InterPro" id="IPR000847">
    <property type="entry name" value="LysR_HTH_N"/>
</dbReference>
<dbReference type="InterPro" id="IPR036390">
    <property type="entry name" value="WH_DNA-bd_sf"/>
</dbReference>